<dbReference type="RefSeq" id="WP_043779236.1">
    <property type="nucleotide sequence ID" value="NZ_JMQI01000024.1"/>
</dbReference>
<dbReference type="AlphaFoldDB" id="A0A066UCT3"/>
<dbReference type="Proteomes" id="UP000027345">
    <property type="component" value="Unassembled WGS sequence"/>
</dbReference>
<dbReference type="EMBL" id="JMQI01000024">
    <property type="protein sequence ID" value="KDN22043.1"/>
    <property type="molecule type" value="Genomic_DNA"/>
</dbReference>
<name>A0A066UCT3_9PSEU</name>
<protein>
    <submittedName>
        <fullName evidence="2">Uncharacterized protein</fullName>
    </submittedName>
</protein>
<keyword evidence="1" id="KW-1133">Transmembrane helix</keyword>
<comment type="caution">
    <text evidence="2">The sequence shown here is derived from an EMBL/GenBank/DDBJ whole genome shotgun (WGS) entry which is preliminary data.</text>
</comment>
<keyword evidence="1" id="KW-0472">Membrane</keyword>
<reference evidence="2 3" key="1">
    <citation type="submission" date="2014-05" db="EMBL/GenBank/DDBJ databases">
        <title>Draft genome sequence of Amycolatopsis rifamycinica DSM 46095.</title>
        <authorList>
            <person name="Lal R."/>
            <person name="Saxena A."/>
            <person name="Kumari R."/>
            <person name="Mukherjee U."/>
            <person name="Singh P."/>
            <person name="Sangwan N."/>
            <person name="Mahato N.K."/>
        </authorList>
    </citation>
    <scope>NUCLEOTIDE SEQUENCE [LARGE SCALE GENOMIC DNA]</scope>
    <source>
        <strain evidence="2 3">DSM 46095</strain>
    </source>
</reference>
<keyword evidence="3" id="KW-1185">Reference proteome</keyword>
<evidence type="ECO:0000313" key="2">
    <source>
        <dbReference type="EMBL" id="KDN22043.1"/>
    </source>
</evidence>
<gene>
    <name evidence="2" type="ORF">DV20_11705</name>
</gene>
<evidence type="ECO:0000313" key="3">
    <source>
        <dbReference type="Proteomes" id="UP000027345"/>
    </source>
</evidence>
<accession>A0A066UCT3</accession>
<sequence length="68" mass="7088">MTKTRARHAGAVPPGRRYHRGRRAAIALAVGVPALVVPALVLTRDDSDQRWNLAKAGSAAEPAAPGHG</sequence>
<organism evidence="2 3">
    <name type="scientific">Amycolatopsis rifamycinica</name>
    <dbReference type="NCBI Taxonomy" id="287986"/>
    <lineage>
        <taxon>Bacteria</taxon>
        <taxon>Bacillati</taxon>
        <taxon>Actinomycetota</taxon>
        <taxon>Actinomycetes</taxon>
        <taxon>Pseudonocardiales</taxon>
        <taxon>Pseudonocardiaceae</taxon>
        <taxon>Amycolatopsis</taxon>
    </lineage>
</organism>
<keyword evidence="1" id="KW-0812">Transmembrane</keyword>
<proteinExistence type="predicted"/>
<evidence type="ECO:0000256" key="1">
    <source>
        <dbReference type="SAM" id="Phobius"/>
    </source>
</evidence>
<feature type="transmembrane region" description="Helical" evidence="1">
    <location>
        <begin position="24"/>
        <end position="43"/>
    </location>
</feature>